<name>A0AAV4PI58_CAEEX</name>
<dbReference type="AlphaFoldDB" id="A0AAV4PI58"/>
<protein>
    <submittedName>
        <fullName evidence="1">Uncharacterized protein</fullName>
    </submittedName>
</protein>
<comment type="caution">
    <text evidence="1">The sequence shown here is derived from an EMBL/GenBank/DDBJ whole genome shotgun (WGS) entry which is preliminary data.</text>
</comment>
<dbReference type="Proteomes" id="UP001054945">
    <property type="component" value="Unassembled WGS sequence"/>
</dbReference>
<sequence>MQTQDLPSPSRLIESSRPPILRGKWTHFKLHKYTLQVQQSQCELHKYTLQNFESLQEQDVLQESQTDSKLFWPIKISADRVCSSFFDWHCGIGGMDTSRFTKTFYKNFESLQQIQDVLQESQTDSDLLTSYTPQARIGT</sequence>
<proteinExistence type="predicted"/>
<evidence type="ECO:0000313" key="1">
    <source>
        <dbReference type="EMBL" id="GIX96703.1"/>
    </source>
</evidence>
<accession>A0AAV4PI58</accession>
<organism evidence="1 2">
    <name type="scientific">Caerostris extrusa</name>
    <name type="common">Bark spider</name>
    <name type="synonym">Caerostris bankana</name>
    <dbReference type="NCBI Taxonomy" id="172846"/>
    <lineage>
        <taxon>Eukaryota</taxon>
        <taxon>Metazoa</taxon>
        <taxon>Ecdysozoa</taxon>
        <taxon>Arthropoda</taxon>
        <taxon>Chelicerata</taxon>
        <taxon>Arachnida</taxon>
        <taxon>Araneae</taxon>
        <taxon>Araneomorphae</taxon>
        <taxon>Entelegynae</taxon>
        <taxon>Araneoidea</taxon>
        <taxon>Araneidae</taxon>
        <taxon>Caerostris</taxon>
    </lineage>
</organism>
<reference evidence="1 2" key="1">
    <citation type="submission" date="2021-06" db="EMBL/GenBank/DDBJ databases">
        <title>Caerostris extrusa draft genome.</title>
        <authorList>
            <person name="Kono N."/>
            <person name="Arakawa K."/>
        </authorList>
    </citation>
    <scope>NUCLEOTIDE SEQUENCE [LARGE SCALE GENOMIC DNA]</scope>
</reference>
<evidence type="ECO:0000313" key="2">
    <source>
        <dbReference type="Proteomes" id="UP001054945"/>
    </source>
</evidence>
<keyword evidence="2" id="KW-1185">Reference proteome</keyword>
<dbReference type="EMBL" id="BPLR01004681">
    <property type="protein sequence ID" value="GIX96703.1"/>
    <property type="molecule type" value="Genomic_DNA"/>
</dbReference>
<gene>
    <name evidence="1" type="ORF">CEXT_529061</name>
</gene>